<keyword evidence="10" id="KW-1185">Reference proteome</keyword>
<keyword evidence="3" id="KW-0274">FAD</keyword>
<dbReference type="SUPFAM" id="SSF51905">
    <property type="entry name" value="FAD/NAD(P)-binding domain"/>
    <property type="match status" value="1"/>
</dbReference>
<keyword evidence="4" id="KW-0521">NADP</keyword>
<dbReference type="EMBL" id="NGFP01000096">
    <property type="protein sequence ID" value="OUC94810.1"/>
    <property type="molecule type" value="Genomic_DNA"/>
</dbReference>
<keyword evidence="5" id="KW-0520">NAD</keyword>
<dbReference type="AlphaFoldDB" id="A0A243RIV3"/>
<evidence type="ECO:0000259" key="8">
    <source>
        <dbReference type="Pfam" id="PF01593"/>
    </source>
</evidence>
<organism evidence="9 10">
    <name type="scientific">Streptosporangium minutum</name>
    <dbReference type="NCBI Taxonomy" id="569862"/>
    <lineage>
        <taxon>Bacteria</taxon>
        <taxon>Bacillati</taxon>
        <taxon>Actinomycetota</taxon>
        <taxon>Actinomycetes</taxon>
        <taxon>Streptosporangiales</taxon>
        <taxon>Streptosporangiaceae</taxon>
        <taxon>Streptosporangium</taxon>
    </lineage>
</organism>
<dbReference type="InterPro" id="IPR002937">
    <property type="entry name" value="Amino_oxidase"/>
</dbReference>
<evidence type="ECO:0000256" key="7">
    <source>
        <dbReference type="SAM" id="Phobius"/>
    </source>
</evidence>
<sequence length="563" mass="60246">MNVPVERRPPAWDVIVVGAGVGGLVCAAYLAAIGRRVLVVEQHDVAGGNGHAFRRRSYRFDVGVHYLGDCGPDGILPAILNGLGLRDRVRFLEMDRDGFDRIVTPSLTVDVPAGWPRYRRRLVSALPREADGITRFTGICEGVADAGRRSLLAQGLDDVTERWRELHWARRSLAELFDHCGLSAVARTVLAAQSGNYGAAPRDVSVATHAAVTDHYLRGAYRLAGGGQTLVASLVEVLEAHGGELWTRCAARRISLDDGGVRGVELADGRRIAAPVVVSNADYRRTILELCDDGAGFPPKLLARASASTMRLPWAVLYIALDVAKPYTPDANVWWFPGEDIERSYARLHEGARDELPFVFVSFASEDGGRAHPAGHSSLQVMTVCPPGHGWWGMPGGPADGVRYRRDPAYLAAKRGLTEAMLTAAEKAVGPLRDHIVHLEAATPLTHERYTLSSGGTPYGLNSWGAPGRRPDRRPGVGTSVPGLYVVGQSTHFGSGITGVAVSGIMCASRIAGRPLLPEVHAGATLGDPSLLPARPAGWDPPAVSRGRGRRGARGRPPLPETG</sequence>
<keyword evidence="7" id="KW-0812">Transmembrane</keyword>
<protein>
    <submittedName>
        <fullName evidence="9">Phytoene dehydrogenase</fullName>
    </submittedName>
</protein>
<evidence type="ECO:0000256" key="2">
    <source>
        <dbReference type="ARBA" id="ARBA00022729"/>
    </source>
</evidence>
<proteinExistence type="predicted"/>
<keyword evidence="7" id="KW-1133">Transmembrane helix</keyword>
<dbReference type="GO" id="GO:0016491">
    <property type="term" value="F:oxidoreductase activity"/>
    <property type="evidence" value="ECO:0007669"/>
    <property type="project" value="InterPro"/>
</dbReference>
<dbReference type="Gene3D" id="3.50.50.60">
    <property type="entry name" value="FAD/NAD(P)-binding domain"/>
    <property type="match status" value="2"/>
</dbReference>
<feature type="transmembrane region" description="Helical" evidence="7">
    <location>
        <begin position="12"/>
        <end position="32"/>
    </location>
</feature>
<dbReference type="RefSeq" id="WP_086575015.1">
    <property type="nucleotide sequence ID" value="NZ_NGFP01000096.1"/>
</dbReference>
<feature type="domain" description="Amine oxidase" evidence="8">
    <location>
        <begin position="22"/>
        <end position="282"/>
    </location>
</feature>
<feature type="region of interest" description="Disordered" evidence="6">
    <location>
        <begin position="528"/>
        <end position="563"/>
    </location>
</feature>
<dbReference type="Pfam" id="PF01593">
    <property type="entry name" value="Amino_oxidase"/>
    <property type="match status" value="1"/>
</dbReference>
<dbReference type="PANTHER" id="PTHR46091">
    <property type="entry name" value="BLR7054 PROTEIN"/>
    <property type="match status" value="1"/>
</dbReference>
<evidence type="ECO:0000313" key="9">
    <source>
        <dbReference type="EMBL" id="OUC94810.1"/>
    </source>
</evidence>
<comment type="caution">
    <text evidence="9">The sequence shown here is derived from an EMBL/GenBank/DDBJ whole genome shotgun (WGS) entry which is preliminary data.</text>
</comment>
<name>A0A243RIV3_9ACTN</name>
<evidence type="ECO:0000256" key="4">
    <source>
        <dbReference type="ARBA" id="ARBA00022857"/>
    </source>
</evidence>
<evidence type="ECO:0000256" key="3">
    <source>
        <dbReference type="ARBA" id="ARBA00022827"/>
    </source>
</evidence>
<dbReference type="PANTHER" id="PTHR46091:SF3">
    <property type="entry name" value="AMINE OXIDASE DOMAIN-CONTAINING PROTEIN"/>
    <property type="match status" value="1"/>
</dbReference>
<dbReference type="Proteomes" id="UP000194761">
    <property type="component" value="Unassembled WGS sequence"/>
</dbReference>
<keyword evidence="1" id="KW-0285">Flavoprotein</keyword>
<dbReference type="InterPro" id="IPR036188">
    <property type="entry name" value="FAD/NAD-bd_sf"/>
</dbReference>
<keyword evidence="7" id="KW-0472">Membrane</keyword>
<evidence type="ECO:0000256" key="5">
    <source>
        <dbReference type="ARBA" id="ARBA00023027"/>
    </source>
</evidence>
<evidence type="ECO:0000256" key="6">
    <source>
        <dbReference type="SAM" id="MobiDB-lite"/>
    </source>
</evidence>
<accession>A0A243RIV3</accession>
<reference evidence="9 10" key="1">
    <citation type="submission" date="2017-05" db="EMBL/GenBank/DDBJ databases">
        <title>Biotechnological potential of actinobacteria isolated from South African environments.</title>
        <authorList>
            <person name="Le Roes-Hill M."/>
            <person name="Prins A."/>
            <person name="Durrell K.A."/>
        </authorList>
    </citation>
    <scope>NUCLEOTIDE SEQUENCE [LARGE SCALE GENOMIC DNA]</scope>
    <source>
        <strain evidence="9">M26</strain>
    </source>
</reference>
<gene>
    <name evidence="9" type="ORF">CA984_21110</name>
</gene>
<dbReference type="InterPro" id="IPR052206">
    <property type="entry name" value="Retinol_saturase"/>
</dbReference>
<evidence type="ECO:0000256" key="1">
    <source>
        <dbReference type="ARBA" id="ARBA00022630"/>
    </source>
</evidence>
<keyword evidence="2" id="KW-0732">Signal</keyword>
<evidence type="ECO:0000313" key="10">
    <source>
        <dbReference type="Proteomes" id="UP000194761"/>
    </source>
</evidence>